<dbReference type="EMBL" id="CP108254">
    <property type="protein sequence ID" value="WTU45788.1"/>
    <property type="molecule type" value="Genomic_DNA"/>
</dbReference>
<organism evidence="2">
    <name type="scientific">Streptomyces sp. NBC_00060</name>
    <dbReference type="NCBI Taxonomy" id="2975636"/>
    <lineage>
        <taxon>Bacteria</taxon>
        <taxon>Bacillati</taxon>
        <taxon>Actinomycetota</taxon>
        <taxon>Actinomycetes</taxon>
        <taxon>Kitasatosporales</taxon>
        <taxon>Streptomycetaceae</taxon>
        <taxon>Streptomyces</taxon>
    </lineage>
</organism>
<dbReference type="SUPFAM" id="SSF69118">
    <property type="entry name" value="AhpD-like"/>
    <property type="match status" value="1"/>
</dbReference>
<feature type="domain" description="Carboxymuconolactone decarboxylase-like" evidence="1">
    <location>
        <begin position="21"/>
        <end position="103"/>
    </location>
</feature>
<gene>
    <name evidence="2" type="ORF">OHV25_39980</name>
</gene>
<dbReference type="InterPro" id="IPR003779">
    <property type="entry name" value="CMD-like"/>
</dbReference>
<reference evidence="2" key="1">
    <citation type="submission" date="2022-10" db="EMBL/GenBank/DDBJ databases">
        <title>The complete genomes of actinobacterial strains from the NBC collection.</title>
        <authorList>
            <person name="Joergensen T.S."/>
            <person name="Alvarez Arevalo M."/>
            <person name="Sterndorff E.B."/>
            <person name="Faurdal D."/>
            <person name="Vuksanovic O."/>
            <person name="Mourched A.-S."/>
            <person name="Charusanti P."/>
            <person name="Shaw S."/>
            <person name="Blin K."/>
            <person name="Weber T."/>
        </authorList>
    </citation>
    <scope>NUCLEOTIDE SEQUENCE</scope>
    <source>
        <strain evidence="2">NBC_00060</strain>
        <plasmid evidence="2">unnamed1</plasmid>
    </source>
</reference>
<dbReference type="Pfam" id="PF02627">
    <property type="entry name" value="CMD"/>
    <property type="match status" value="1"/>
</dbReference>
<proteinExistence type="predicted"/>
<dbReference type="AlphaFoldDB" id="A0AAU2HF36"/>
<evidence type="ECO:0000259" key="1">
    <source>
        <dbReference type="Pfam" id="PF02627"/>
    </source>
</evidence>
<dbReference type="InterPro" id="IPR029032">
    <property type="entry name" value="AhpD-like"/>
</dbReference>
<protein>
    <submittedName>
        <fullName evidence="2">Carboxymuconolactone decarboxylase family protein</fullName>
    </submittedName>
</protein>
<dbReference type="RefSeq" id="WP_331723576.1">
    <property type="nucleotide sequence ID" value="NZ_CP108254.1"/>
</dbReference>
<name>A0AAU2HF36_9ACTN</name>
<sequence length="159" mass="16960">MTATAPTTPPSRMRNPAVVLPEAMRALLATFEAAKSGGVPPATLELVHLRASQINGCSYCVHGGVLSAKKAGESDERLHAVAAWREALCFTGAERAALALAEAATRLNDRADPVPDAVWDEAARHYDERQLASLTLMIALTNLFNRLNATTRQPAGASW</sequence>
<dbReference type="PANTHER" id="PTHR34846">
    <property type="entry name" value="4-CARBOXYMUCONOLACTONE DECARBOXYLASE FAMILY PROTEIN (AFU_ORTHOLOGUE AFUA_6G11590)"/>
    <property type="match status" value="1"/>
</dbReference>
<dbReference type="Gene3D" id="1.20.1290.10">
    <property type="entry name" value="AhpD-like"/>
    <property type="match status" value="1"/>
</dbReference>
<dbReference type="InterPro" id="IPR004675">
    <property type="entry name" value="AhpD_core"/>
</dbReference>
<dbReference type="PANTHER" id="PTHR34846:SF7">
    <property type="entry name" value="BLL7811 PROTEIN"/>
    <property type="match status" value="1"/>
</dbReference>
<evidence type="ECO:0000313" key="2">
    <source>
        <dbReference type="EMBL" id="WTU45788.1"/>
    </source>
</evidence>
<dbReference type="GO" id="GO:0051920">
    <property type="term" value="F:peroxiredoxin activity"/>
    <property type="evidence" value="ECO:0007669"/>
    <property type="project" value="InterPro"/>
</dbReference>
<accession>A0AAU2HF36</accession>
<dbReference type="NCBIfam" id="TIGR00778">
    <property type="entry name" value="ahpD_dom"/>
    <property type="match status" value="1"/>
</dbReference>
<geneLocation type="plasmid" evidence="2">
    <name>unnamed1</name>
</geneLocation>
<keyword evidence="2" id="KW-0614">Plasmid</keyword>